<comment type="caution">
    <text evidence="1">The sequence shown here is derived from an EMBL/GenBank/DDBJ whole genome shotgun (WGS) entry which is preliminary data.</text>
</comment>
<evidence type="ECO:0000313" key="2">
    <source>
        <dbReference type="Proteomes" id="UP001516023"/>
    </source>
</evidence>
<dbReference type="EMBL" id="JABMIG020000152">
    <property type="protein sequence ID" value="KAL3788729.1"/>
    <property type="molecule type" value="Genomic_DNA"/>
</dbReference>
<dbReference type="PANTHER" id="PTHR12121:SF31">
    <property type="entry name" value="FAMILY PROTEIN, PUTATIVE, EXPRESSED-RELATED"/>
    <property type="match status" value="1"/>
</dbReference>
<dbReference type="PANTHER" id="PTHR12121">
    <property type="entry name" value="CARBON CATABOLITE REPRESSOR PROTEIN 4"/>
    <property type="match status" value="1"/>
</dbReference>
<organism evidence="1 2">
    <name type="scientific">Cyclotella cryptica</name>
    <dbReference type="NCBI Taxonomy" id="29204"/>
    <lineage>
        <taxon>Eukaryota</taxon>
        <taxon>Sar</taxon>
        <taxon>Stramenopiles</taxon>
        <taxon>Ochrophyta</taxon>
        <taxon>Bacillariophyta</taxon>
        <taxon>Coscinodiscophyceae</taxon>
        <taxon>Thalassiosirophycidae</taxon>
        <taxon>Stephanodiscales</taxon>
        <taxon>Stephanodiscaceae</taxon>
        <taxon>Cyclotella</taxon>
    </lineage>
</organism>
<reference evidence="1 2" key="1">
    <citation type="journal article" date="2020" name="G3 (Bethesda)">
        <title>Improved Reference Genome for Cyclotella cryptica CCMP332, a Model for Cell Wall Morphogenesis, Salinity Adaptation, and Lipid Production in Diatoms (Bacillariophyta).</title>
        <authorList>
            <person name="Roberts W.R."/>
            <person name="Downey K.M."/>
            <person name="Ruck E.C."/>
            <person name="Traller J.C."/>
            <person name="Alverson A.J."/>
        </authorList>
    </citation>
    <scope>NUCLEOTIDE SEQUENCE [LARGE SCALE GENOMIC DNA]</scope>
    <source>
        <strain evidence="1 2">CCMP332</strain>
    </source>
</reference>
<keyword evidence="2" id="KW-1185">Reference proteome</keyword>
<dbReference type="SUPFAM" id="SSF56219">
    <property type="entry name" value="DNase I-like"/>
    <property type="match status" value="1"/>
</dbReference>
<dbReference type="Gene3D" id="3.60.10.10">
    <property type="entry name" value="Endonuclease/exonuclease/phosphatase"/>
    <property type="match status" value="1"/>
</dbReference>
<name>A0ABD3PM59_9STRA</name>
<proteinExistence type="predicted"/>
<accession>A0ABD3PM59</accession>
<dbReference type="AlphaFoldDB" id="A0ABD3PM59"/>
<evidence type="ECO:0000313" key="1">
    <source>
        <dbReference type="EMBL" id="KAL3788729.1"/>
    </source>
</evidence>
<evidence type="ECO:0008006" key="3">
    <source>
        <dbReference type="Google" id="ProtNLM"/>
    </source>
</evidence>
<sequence length="417" mass="47412">MNSRHQRVRGSRTALTEPRFNRLWLCCLFALSGVTHSFTITTFNILAPVHRSMGHSNRRESERETWWRPRAEKVAKYIADNLSTSDIILLQEWWFDEKFTGVFDSILGDQFDRIAERRPGPNAENIYIPLQQRVHDSSVIRDDGMCCLVNKRGKLELIDSSKVLTGPQRIAQIVHCRERGQASAGRDVFIANTHLSFPKDEDQVKNDRRQAYEINLIQRALSKRSRSRQADQDETKKEVLEFICGDFNSEPNGFASAQLESRDFVNCASAKGEQTGVTHCAHTGKEMSADQIFVRLSERERKQPRQTKNVSRFESNDGEITVVLPVITSGRRKALSIGYQDPLSLGYIDTIGTQIINVQSADIRIKGRGVLSDHRPVTATLRWPKFRSVGHLSDPFVNFSNSTMPLDPLSFLCATEF</sequence>
<dbReference type="InterPro" id="IPR050410">
    <property type="entry name" value="CCR4/nocturin_mRNA_transcr"/>
</dbReference>
<gene>
    <name evidence="1" type="ORF">HJC23_012285</name>
</gene>
<dbReference type="InterPro" id="IPR036691">
    <property type="entry name" value="Endo/exonu/phosph_ase_sf"/>
</dbReference>
<protein>
    <recommendedName>
        <fullName evidence="3">Endonuclease/exonuclease/phosphatase domain-containing protein</fullName>
    </recommendedName>
</protein>
<dbReference type="Proteomes" id="UP001516023">
    <property type="component" value="Unassembled WGS sequence"/>
</dbReference>